<dbReference type="GO" id="GO:0006355">
    <property type="term" value="P:regulation of DNA-templated transcription"/>
    <property type="evidence" value="ECO:0007669"/>
    <property type="project" value="UniProtKB-ARBA"/>
</dbReference>
<accession>A0A844YX59</accession>
<evidence type="ECO:0000256" key="2">
    <source>
        <dbReference type="ARBA" id="ARBA00022679"/>
    </source>
</evidence>
<dbReference type="EMBL" id="WTYV01000002">
    <property type="protein sequence ID" value="MXO71568.1"/>
    <property type="molecule type" value="Genomic_DNA"/>
</dbReference>
<dbReference type="InterPro" id="IPR011991">
    <property type="entry name" value="ArsR-like_HTH"/>
</dbReference>
<keyword evidence="1 5" id="KW-0489">Methyltransferase</keyword>
<dbReference type="SUPFAM" id="SSF53335">
    <property type="entry name" value="S-adenosyl-L-methionine-dependent methyltransferases"/>
    <property type="match status" value="1"/>
</dbReference>
<dbReference type="CDD" id="cd00090">
    <property type="entry name" value="HTH_ARSR"/>
    <property type="match status" value="1"/>
</dbReference>
<dbReference type="RefSeq" id="WP_160771472.1">
    <property type="nucleotide sequence ID" value="NZ_WTYV01000002.1"/>
</dbReference>
<dbReference type="Gene3D" id="1.10.10.10">
    <property type="entry name" value="Winged helix-like DNA-binding domain superfamily/Winged helix DNA-binding domain"/>
    <property type="match status" value="1"/>
</dbReference>
<dbReference type="PANTHER" id="PTHR43712:SF2">
    <property type="entry name" value="O-METHYLTRANSFERASE CICE"/>
    <property type="match status" value="1"/>
</dbReference>
<dbReference type="GO" id="GO:0008171">
    <property type="term" value="F:O-methyltransferase activity"/>
    <property type="evidence" value="ECO:0007669"/>
    <property type="project" value="InterPro"/>
</dbReference>
<dbReference type="InterPro" id="IPR001077">
    <property type="entry name" value="COMT_C"/>
</dbReference>
<gene>
    <name evidence="5" type="ORF">GRI99_07915</name>
</gene>
<dbReference type="InterPro" id="IPR036388">
    <property type="entry name" value="WH-like_DNA-bd_sf"/>
</dbReference>
<dbReference type="GO" id="GO:0032259">
    <property type="term" value="P:methylation"/>
    <property type="evidence" value="ECO:0007669"/>
    <property type="project" value="UniProtKB-KW"/>
</dbReference>
<dbReference type="Pfam" id="PF00891">
    <property type="entry name" value="Methyltransf_2"/>
    <property type="match status" value="1"/>
</dbReference>
<dbReference type="AlphaFoldDB" id="A0A844YX59"/>
<keyword evidence="2 5" id="KW-0808">Transferase</keyword>
<dbReference type="InterPro" id="IPR029063">
    <property type="entry name" value="SAM-dependent_MTases_sf"/>
</dbReference>
<keyword evidence="3" id="KW-0949">S-adenosyl-L-methionine</keyword>
<evidence type="ECO:0000313" key="6">
    <source>
        <dbReference type="Proteomes" id="UP000466966"/>
    </source>
</evidence>
<dbReference type="InterPro" id="IPR016461">
    <property type="entry name" value="COMT-like"/>
</dbReference>
<feature type="domain" description="O-methyltransferase C-terminal" evidence="4">
    <location>
        <begin position="114"/>
        <end position="319"/>
    </location>
</feature>
<evidence type="ECO:0000256" key="3">
    <source>
        <dbReference type="ARBA" id="ARBA00022691"/>
    </source>
</evidence>
<reference evidence="5 6" key="1">
    <citation type="submission" date="2019-12" db="EMBL/GenBank/DDBJ databases">
        <title>Genomic-based taxomic classification of the family Erythrobacteraceae.</title>
        <authorList>
            <person name="Xu L."/>
        </authorList>
    </citation>
    <scope>NUCLEOTIDE SEQUENCE [LARGE SCALE GENOMIC DNA]</scope>
    <source>
        <strain evidence="5 6">M0322</strain>
    </source>
</reference>
<dbReference type="CDD" id="cd02440">
    <property type="entry name" value="AdoMet_MTases"/>
    <property type="match status" value="1"/>
</dbReference>
<dbReference type="Proteomes" id="UP000466966">
    <property type="component" value="Unassembled WGS sequence"/>
</dbReference>
<evidence type="ECO:0000313" key="5">
    <source>
        <dbReference type="EMBL" id="MXO71568.1"/>
    </source>
</evidence>
<organism evidence="5 6">
    <name type="scientific">Alteraurantiacibacter buctensis</name>
    <dbReference type="NCBI Taxonomy" id="1503981"/>
    <lineage>
        <taxon>Bacteria</taxon>
        <taxon>Pseudomonadati</taxon>
        <taxon>Pseudomonadota</taxon>
        <taxon>Alphaproteobacteria</taxon>
        <taxon>Sphingomonadales</taxon>
        <taxon>Erythrobacteraceae</taxon>
        <taxon>Alteraurantiacibacter</taxon>
    </lineage>
</organism>
<comment type="caution">
    <text evidence="5">The sequence shown here is derived from an EMBL/GenBank/DDBJ whole genome shotgun (WGS) entry which is preliminary data.</text>
</comment>
<dbReference type="SUPFAM" id="SSF46785">
    <property type="entry name" value="Winged helix' DNA-binding domain"/>
    <property type="match status" value="1"/>
</dbReference>
<name>A0A844YX59_9SPHN</name>
<dbReference type="PANTHER" id="PTHR43712">
    <property type="entry name" value="PUTATIVE (AFU_ORTHOLOGUE AFUA_4G14580)-RELATED"/>
    <property type="match status" value="1"/>
</dbReference>
<proteinExistence type="predicted"/>
<dbReference type="OrthoDB" id="7418600at2"/>
<evidence type="ECO:0000256" key="1">
    <source>
        <dbReference type="ARBA" id="ARBA00022603"/>
    </source>
</evidence>
<sequence length="340" mass="36662">MGPLPPSTDDRLIWDMWEAQFRLPVATVADEVGTFRALGNGPLTTEDLAAAIGVDARALGIHLGALASSGLVEKRDGRWLATPAARTWLHPEAEGYWGGFIARFRQTEPLHAKLLETLRTGKRPADAVSGGPEWERGTMSAETARQIAAFMHAHSMAPAKGAAVQSIFREIGSVMDVGCGSGVYGIAFARENPQLAVTLLDLKEMCAEAAGYVARAGLSDRVKTNPANMFEEDWPTGHDAHFFANVFHDWSEETNLLLAKKSFAALPSGGRILLSEILMNDDLAGPWHAAAFSLLMLLGTLGKQYSLPEFRAILEEAGFVDVQAVRTGGGYYSLVSARKP</sequence>
<protein>
    <submittedName>
        <fullName evidence="5">Methyltransferase</fullName>
    </submittedName>
</protein>
<dbReference type="PROSITE" id="PS51683">
    <property type="entry name" value="SAM_OMT_II"/>
    <property type="match status" value="1"/>
</dbReference>
<dbReference type="InterPro" id="IPR036390">
    <property type="entry name" value="WH_DNA-bd_sf"/>
</dbReference>
<evidence type="ECO:0000259" key="4">
    <source>
        <dbReference type="Pfam" id="PF00891"/>
    </source>
</evidence>
<dbReference type="Gene3D" id="3.40.50.150">
    <property type="entry name" value="Vaccinia Virus protein VP39"/>
    <property type="match status" value="1"/>
</dbReference>
<keyword evidence="6" id="KW-1185">Reference proteome</keyword>